<dbReference type="Proteomes" id="UP001341840">
    <property type="component" value="Unassembled WGS sequence"/>
</dbReference>
<sequence length="332" mass="38410">MKRKLQFSEDEGVDDVNEVRQEGRGTPFTFNTHDGPFMIGADMPYCFNLVCQPPDGIQFIGRELAVAAFIFADVLPKKEILVPDDHCIGSRENLQTLSPGRMLVDDVLNLVVSMCTAIGREARQRYWWLPTTFAQIALSPLSHCASTLDFIGTNYMGDIDGPIKIYVPLHLAQHWYLMIVDLNSEELVYLDSAKTSDAIQRKARLDQMKYVTYFLENMLADENFNKHKDEQKSNYRRFSLYDLSEPLVGQQRELSNDCGVYVAQWMIQSHLWEAYNLVVTDETRMRLAIDLVTNIHNVNRHQVADRAVEDWDKIVLRWIRNRNQMQQNQNSP</sequence>
<evidence type="ECO:0000256" key="1">
    <source>
        <dbReference type="ARBA" id="ARBA00005234"/>
    </source>
</evidence>
<keyword evidence="3" id="KW-0378">Hydrolase</keyword>
<evidence type="ECO:0000313" key="7">
    <source>
        <dbReference type="Proteomes" id="UP001341840"/>
    </source>
</evidence>
<dbReference type="InterPro" id="IPR038765">
    <property type="entry name" value="Papain-like_cys_pep_sf"/>
</dbReference>
<organism evidence="6 7">
    <name type="scientific">Stylosanthes scabra</name>
    <dbReference type="NCBI Taxonomy" id="79078"/>
    <lineage>
        <taxon>Eukaryota</taxon>
        <taxon>Viridiplantae</taxon>
        <taxon>Streptophyta</taxon>
        <taxon>Embryophyta</taxon>
        <taxon>Tracheophyta</taxon>
        <taxon>Spermatophyta</taxon>
        <taxon>Magnoliopsida</taxon>
        <taxon>eudicotyledons</taxon>
        <taxon>Gunneridae</taxon>
        <taxon>Pentapetalae</taxon>
        <taxon>rosids</taxon>
        <taxon>fabids</taxon>
        <taxon>Fabales</taxon>
        <taxon>Fabaceae</taxon>
        <taxon>Papilionoideae</taxon>
        <taxon>50 kb inversion clade</taxon>
        <taxon>dalbergioids sensu lato</taxon>
        <taxon>Dalbergieae</taxon>
        <taxon>Pterocarpus clade</taxon>
        <taxon>Stylosanthes</taxon>
    </lineage>
</organism>
<feature type="domain" description="Ubiquitin-like protease family profile" evidence="5">
    <location>
        <begin position="87"/>
        <end position="269"/>
    </location>
</feature>
<keyword evidence="4" id="KW-0788">Thiol protease</keyword>
<keyword evidence="2" id="KW-0645">Protease</keyword>
<dbReference type="Gene3D" id="3.40.395.10">
    <property type="entry name" value="Adenoviral Proteinase, Chain A"/>
    <property type="match status" value="1"/>
</dbReference>
<dbReference type="PANTHER" id="PTHR12606">
    <property type="entry name" value="SENTRIN/SUMO-SPECIFIC PROTEASE"/>
    <property type="match status" value="1"/>
</dbReference>
<dbReference type="EMBL" id="JASCZI010030374">
    <property type="protein sequence ID" value="MED6121956.1"/>
    <property type="molecule type" value="Genomic_DNA"/>
</dbReference>
<dbReference type="SUPFAM" id="SSF54001">
    <property type="entry name" value="Cysteine proteinases"/>
    <property type="match status" value="1"/>
</dbReference>
<dbReference type="PANTHER" id="PTHR12606:SF153">
    <property type="entry name" value="ULP1 PROTEASE FAMILY, CARBOXY-TERMINAL DOMAIN PROTEIN"/>
    <property type="match status" value="1"/>
</dbReference>
<comment type="similarity">
    <text evidence="1">Belongs to the peptidase C48 family.</text>
</comment>
<protein>
    <recommendedName>
        <fullName evidence="5">Ubiquitin-like protease family profile domain-containing protein</fullName>
    </recommendedName>
</protein>
<evidence type="ECO:0000256" key="4">
    <source>
        <dbReference type="ARBA" id="ARBA00022807"/>
    </source>
</evidence>
<dbReference type="PROSITE" id="PS50600">
    <property type="entry name" value="ULP_PROTEASE"/>
    <property type="match status" value="1"/>
</dbReference>
<name>A0ABU6RD84_9FABA</name>
<evidence type="ECO:0000259" key="5">
    <source>
        <dbReference type="PROSITE" id="PS50600"/>
    </source>
</evidence>
<comment type="caution">
    <text evidence="6">The sequence shown here is derived from an EMBL/GenBank/DDBJ whole genome shotgun (WGS) entry which is preliminary data.</text>
</comment>
<reference evidence="6 7" key="1">
    <citation type="journal article" date="2023" name="Plants (Basel)">
        <title>Bridging the Gap: Combining Genomics and Transcriptomics Approaches to Understand Stylosanthes scabra, an Orphan Legume from the Brazilian Caatinga.</title>
        <authorList>
            <person name="Ferreira-Neto J.R.C."/>
            <person name="da Silva M.D."/>
            <person name="Binneck E."/>
            <person name="de Melo N.F."/>
            <person name="da Silva R.H."/>
            <person name="de Melo A.L.T.M."/>
            <person name="Pandolfi V."/>
            <person name="Bustamante F.O."/>
            <person name="Brasileiro-Vidal A.C."/>
            <person name="Benko-Iseppon A.M."/>
        </authorList>
    </citation>
    <scope>NUCLEOTIDE SEQUENCE [LARGE SCALE GENOMIC DNA]</scope>
    <source>
        <tissue evidence="6">Leaves</tissue>
    </source>
</reference>
<accession>A0ABU6RD84</accession>
<evidence type="ECO:0000256" key="2">
    <source>
        <dbReference type="ARBA" id="ARBA00022670"/>
    </source>
</evidence>
<proteinExistence type="inferred from homology"/>
<evidence type="ECO:0000256" key="3">
    <source>
        <dbReference type="ARBA" id="ARBA00022801"/>
    </source>
</evidence>
<dbReference type="Pfam" id="PF02902">
    <property type="entry name" value="Peptidase_C48"/>
    <property type="match status" value="1"/>
</dbReference>
<evidence type="ECO:0000313" key="6">
    <source>
        <dbReference type="EMBL" id="MED6121956.1"/>
    </source>
</evidence>
<dbReference type="InterPro" id="IPR003653">
    <property type="entry name" value="Peptidase_C48_C"/>
</dbReference>
<gene>
    <name evidence="6" type="ORF">PIB30_035096</name>
</gene>
<keyword evidence="7" id="KW-1185">Reference proteome</keyword>